<comment type="function">
    <text evidence="2 19">Accepts electrons from ETF and reduces ubiquinone.</text>
</comment>
<dbReference type="GO" id="GO:0005743">
    <property type="term" value="C:mitochondrial inner membrane"/>
    <property type="evidence" value="ECO:0007669"/>
    <property type="project" value="UniProtKB-SubCell"/>
</dbReference>
<dbReference type="SUPFAM" id="SSF54862">
    <property type="entry name" value="4Fe-4S ferredoxins"/>
    <property type="match status" value="1"/>
</dbReference>
<dbReference type="EC" id="1.5.5.1" evidence="19"/>
<dbReference type="Gene3D" id="3.30.9.90">
    <property type="match status" value="1"/>
</dbReference>
<proteinExistence type="inferred from homology"/>
<evidence type="ECO:0000313" key="22">
    <source>
        <dbReference type="Proteomes" id="UP000736335"/>
    </source>
</evidence>
<evidence type="ECO:0000256" key="18">
    <source>
        <dbReference type="ARBA" id="ARBA00052682"/>
    </source>
</evidence>
<comment type="caution">
    <text evidence="21">The sequence shown here is derived from an EMBL/GenBank/DDBJ whole genome shotgun (WGS) entry which is preliminary data.</text>
</comment>
<evidence type="ECO:0000256" key="4">
    <source>
        <dbReference type="ARBA" id="ARBA00006796"/>
    </source>
</evidence>
<evidence type="ECO:0000256" key="11">
    <source>
        <dbReference type="ARBA" id="ARBA00022982"/>
    </source>
</evidence>
<keyword evidence="16" id="KW-0496">Mitochondrion</keyword>
<gene>
    <name evidence="21" type="ORF">BJ322DRAFT_1076327</name>
</gene>
<evidence type="ECO:0000256" key="15">
    <source>
        <dbReference type="ARBA" id="ARBA00023075"/>
    </source>
</evidence>
<keyword evidence="14 19" id="KW-0411">Iron-sulfur</keyword>
<reference evidence="21" key="2">
    <citation type="submission" date="2020-11" db="EMBL/GenBank/DDBJ databases">
        <authorList>
            <consortium name="DOE Joint Genome Institute"/>
            <person name="Kuo A."/>
            <person name="Miyauchi S."/>
            <person name="Kiss E."/>
            <person name="Drula E."/>
            <person name="Kohler A."/>
            <person name="Sanchez-Garcia M."/>
            <person name="Andreopoulos B."/>
            <person name="Barry K.W."/>
            <person name="Bonito G."/>
            <person name="Buee M."/>
            <person name="Carver A."/>
            <person name="Chen C."/>
            <person name="Cichocki N."/>
            <person name="Clum A."/>
            <person name="Culley D."/>
            <person name="Crous P.W."/>
            <person name="Fauchery L."/>
            <person name="Girlanda M."/>
            <person name="Hayes R."/>
            <person name="Keri Z."/>
            <person name="Labutti K."/>
            <person name="Lipzen A."/>
            <person name="Lombard V."/>
            <person name="Magnuson J."/>
            <person name="Maillard F."/>
            <person name="Morin E."/>
            <person name="Murat C."/>
            <person name="Nolan M."/>
            <person name="Ohm R."/>
            <person name="Pangilinan J."/>
            <person name="Pereira M."/>
            <person name="Perotto S."/>
            <person name="Peter M."/>
            <person name="Riley R."/>
            <person name="Sitrit Y."/>
            <person name="Stielow B."/>
            <person name="Szollosi G."/>
            <person name="Zifcakova L."/>
            <person name="Stursova M."/>
            <person name="Spatafora J.W."/>
            <person name="Tedersoo L."/>
            <person name="Vaario L.-M."/>
            <person name="Yamada A."/>
            <person name="Yan M."/>
            <person name="Wang P."/>
            <person name="Xu J."/>
            <person name="Bruns T."/>
            <person name="Baldrian P."/>
            <person name="Vilgalys R."/>
            <person name="Henrissat B."/>
            <person name="Grigoriev I.V."/>
            <person name="Hibbett D."/>
            <person name="Nagy L.G."/>
            <person name="Martin F.M."/>
        </authorList>
    </citation>
    <scope>NUCLEOTIDE SEQUENCE</scope>
    <source>
        <strain evidence="21">UH-Tt-Lm1</strain>
    </source>
</reference>
<dbReference type="Gene3D" id="3.30.70.20">
    <property type="match status" value="1"/>
</dbReference>
<dbReference type="InterPro" id="IPR040156">
    <property type="entry name" value="ETF-QO"/>
</dbReference>
<comment type="cofactor">
    <cofactor evidence="1 19">
        <name>FAD</name>
        <dbReference type="ChEBI" id="CHEBI:57692"/>
    </cofactor>
</comment>
<dbReference type="InterPro" id="IPR017896">
    <property type="entry name" value="4Fe4S_Fe-S-bd"/>
</dbReference>
<evidence type="ECO:0000313" key="21">
    <source>
        <dbReference type="EMBL" id="KAF9782496.1"/>
    </source>
</evidence>
<dbReference type="PROSITE" id="PS51379">
    <property type="entry name" value="4FE4S_FER_2"/>
    <property type="match status" value="1"/>
</dbReference>
<evidence type="ECO:0000256" key="13">
    <source>
        <dbReference type="ARBA" id="ARBA00023004"/>
    </source>
</evidence>
<protein>
    <recommendedName>
        <fullName evidence="19">Electron transfer flavoprotein-ubiquinone oxidoreductase</fullName>
        <shortName evidence="19">ETF-QO</shortName>
        <ecNumber evidence="19">1.5.5.1</ecNumber>
    </recommendedName>
</protein>
<keyword evidence="7 19" id="KW-0479">Metal-binding</keyword>
<dbReference type="SUPFAM" id="SSF54373">
    <property type="entry name" value="FAD-linked reductases, C-terminal domain"/>
    <property type="match status" value="1"/>
</dbReference>
<feature type="domain" description="4Fe-4S ferredoxin-type" evidence="20">
    <location>
        <begin position="566"/>
        <end position="595"/>
    </location>
</feature>
<dbReference type="PANTHER" id="PTHR10617:SF107">
    <property type="entry name" value="ELECTRON TRANSFER FLAVOPROTEIN-UBIQUINONE OXIDOREDUCTASE, MITOCHONDRIAL"/>
    <property type="match status" value="1"/>
</dbReference>
<keyword evidence="6 19" id="KW-0285">Flavoprotein</keyword>
<keyword evidence="13 19" id="KW-0408">Iron</keyword>
<dbReference type="EMBL" id="WIUZ02000012">
    <property type="protein sequence ID" value="KAF9782496.1"/>
    <property type="molecule type" value="Genomic_DNA"/>
</dbReference>
<evidence type="ECO:0000256" key="2">
    <source>
        <dbReference type="ARBA" id="ARBA00002819"/>
    </source>
</evidence>
<dbReference type="OrthoDB" id="437331at2759"/>
<dbReference type="Pfam" id="PF05187">
    <property type="entry name" value="Fer4_ETF_QO"/>
    <property type="match status" value="1"/>
</dbReference>
<keyword evidence="11 19" id="KW-0249">Electron transport</keyword>
<comment type="similarity">
    <text evidence="4">Belongs to the ETF-QO/FixC family.</text>
</comment>
<dbReference type="InterPro" id="IPR036188">
    <property type="entry name" value="FAD/NAD-bd_sf"/>
</dbReference>
<evidence type="ECO:0000256" key="3">
    <source>
        <dbReference type="ARBA" id="ARBA00004273"/>
    </source>
</evidence>
<evidence type="ECO:0000256" key="1">
    <source>
        <dbReference type="ARBA" id="ARBA00001974"/>
    </source>
</evidence>
<dbReference type="InterPro" id="IPR007859">
    <property type="entry name" value="ETF-QO/FixX_C"/>
</dbReference>
<dbReference type="Pfam" id="PF21162">
    <property type="entry name" value="ETFQO_UQ-bd"/>
    <property type="match status" value="1"/>
</dbReference>
<evidence type="ECO:0000256" key="12">
    <source>
        <dbReference type="ARBA" id="ARBA00023002"/>
    </source>
</evidence>
<evidence type="ECO:0000256" key="7">
    <source>
        <dbReference type="ARBA" id="ARBA00022723"/>
    </source>
</evidence>
<dbReference type="InterPro" id="IPR049398">
    <property type="entry name" value="ETF-QO/FixC_UQ-bd"/>
</dbReference>
<comment type="cofactor">
    <cofactor evidence="19">
        <name>[4Fe-4S] cluster</name>
        <dbReference type="ChEBI" id="CHEBI:49883"/>
    </cofactor>
    <text evidence="19">Binds 1 [4Fe-4S] cluster.</text>
</comment>
<dbReference type="Gene3D" id="3.50.50.60">
    <property type="entry name" value="FAD/NAD(P)-binding domain"/>
    <property type="match status" value="1"/>
</dbReference>
<organism evidence="21 22">
    <name type="scientific">Thelephora terrestris</name>
    <dbReference type="NCBI Taxonomy" id="56493"/>
    <lineage>
        <taxon>Eukaryota</taxon>
        <taxon>Fungi</taxon>
        <taxon>Dikarya</taxon>
        <taxon>Basidiomycota</taxon>
        <taxon>Agaricomycotina</taxon>
        <taxon>Agaricomycetes</taxon>
        <taxon>Thelephorales</taxon>
        <taxon>Thelephoraceae</taxon>
        <taxon>Thelephora</taxon>
    </lineage>
</organism>
<keyword evidence="10" id="KW-0809">Transit peptide</keyword>
<keyword evidence="8" id="KW-0999">Mitochondrion inner membrane</keyword>
<keyword evidence="5 19" id="KW-0813">Transport</keyword>
<evidence type="ECO:0000256" key="9">
    <source>
        <dbReference type="ARBA" id="ARBA00022827"/>
    </source>
</evidence>
<dbReference type="Proteomes" id="UP000736335">
    <property type="component" value="Unassembled WGS sequence"/>
</dbReference>
<dbReference type="GO" id="GO:0046872">
    <property type="term" value="F:metal ion binding"/>
    <property type="evidence" value="ECO:0007669"/>
    <property type="project" value="UniProtKB-KW"/>
</dbReference>
<dbReference type="SUPFAM" id="SSF51905">
    <property type="entry name" value="FAD/NAD(P)-binding domain"/>
    <property type="match status" value="1"/>
</dbReference>
<keyword evidence="15 19" id="KW-0830">Ubiquinone</keyword>
<dbReference type="PANTHER" id="PTHR10617">
    <property type="entry name" value="ELECTRON TRANSFER FLAVOPROTEIN-UBIQUINONE OXIDOREDUCTASE"/>
    <property type="match status" value="1"/>
</dbReference>
<dbReference type="GO" id="GO:0051539">
    <property type="term" value="F:4 iron, 4 sulfur cluster binding"/>
    <property type="evidence" value="ECO:0007669"/>
    <property type="project" value="UniProtKB-UniRule"/>
</dbReference>
<comment type="subcellular location">
    <subcellularLocation>
        <location evidence="3">Mitochondrion inner membrane</location>
    </subcellularLocation>
</comment>
<keyword evidence="17" id="KW-0472">Membrane</keyword>
<sequence length="606" mass="67102">MLRRRMQQFTGRLALRRQFHSTTLRRREPFDPANVERAEDEVDVCIVGAGPAGLSAAIRLKQLEQEKGKEIRVVVLEKGPEVGSHILSGAVIEPTALNELLPQWKDRSGHPLTQPTTSSSMRFLTQSSSFPIPHPPQMSNKGNYIVSLSRFTAWLGEIAEEMGVEVYPGFAGASLVYSEDGKSVLGVRTNEVGLDRQRRMKDNFEPGMEFRAKVTLLAEGAHGSLTKDVVQRFNLREGKELQTYGIGLKEVWRVDPEKYDAGKVVHTMGWPLTSDLYGGGWVYHMADGMISLGLVIGLDYRNPYLSPYRELQRMKHHPWFRDLLSGNSTRLAYGGRTLNEGGYQSIPKLFFPGGALIGCSAGVVNVPKIKGTHNAMKTGMLAAETAFESVTEERVTEEGVADMSGYEEAFKSSWVHKELWEVRNIRPSFNTALGIWGGMMYSGVDSLLVKGRVPWTLKHHGSDAAQTGKAQDFKPIDYPPFEAPLSTDLMTSVSLTGTNHAEDQPVHLLVRKPEEQTEEDTRRTEHVKRNVEEFGGLLGRACPAGVYEYVDAEGGSNAEGGSWNGKKLVINSQNCIHCKLCDIKVPTQDIQWSVPEGGGGPKYNLT</sequence>
<evidence type="ECO:0000256" key="6">
    <source>
        <dbReference type="ARBA" id="ARBA00022630"/>
    </source>
</evidence>
<evidence type="ECO:0000256" key="5">
    <source>
        <dbReference type="ARBA" id="ARBA00022448"/>
    </source>
</evidence>
<keyword evidence="12 19" id="KW-0560">Oxidoreductase</keyword>
<evidence type="ECO:0000256" key="10">
    <source>
        <dbReference type="ARBA" id="ARBA00022946"/>
    </source>
</evidence>
<evidence type="ECO:0000256" key="14">
    <source>
        <dbReference type="ARBA" id="ARBA00023014"/>
    </source>
</evidence>
<dbReference type="FunFam" id="3.30.70.20:FF:000015">
    <property type="entry name" value="Electron transfer flavoprotein-ubiquinone oxidoreductase"/>
    <property type="match status" value="1"/>
</dbReference>
<dbReference type="AlphaFoldDB" id="A0A9P6HB71"/>
<reference evidence="21" key="1">
    <citation type="journal article" date="2020" name="Nat. Commun.">
        <title>Large-scale genome sequencing of mycorrhizal fungi provides insights into the early evolution of symbiotic traits.</title>
        <authorList>
            <person name="Miyauchi S."/>
            <person name="Kiss E."/>
            <person name="Kuo A."/>
            <person name="Drula E."/>
            <person name="Kohler A."/>
            <person name="Sanchez-Garcia M."/>
            <person name="Morin E."/>
            <person name="Andreopoulos B."/>
            <person name="Barry K.W."/>
            <person name="Bonito G."/>
            <person name="Buee M."/>
            <person name="Carver A."/>
            <person name="Chen C."/>
            <person name="Cichocki N."/>
            <person name="Clum A."/>
            <person name="Culley D."/>
            <person name="Crous P.W."/>
            <person name="Fauchery L."/>
            <person name="Girlanda M."/>
            <person name="Hayes R.D."/>
            <person name="Keri Z."/>
            <person name="LaButti K."/>
            <person name="Lipzen A."/>
            <person name="Lombard V."/>
            <person name="Magnuson J."/>
            <person name="Maillard F."/>
            <person name="Murat C."/>
            <person name="Nolan M."/>
            <person name="Ohm R.A."/>
            <person name="Pangilinan J."/>
            <person name="Pereira M.F."/>
            <person name="Perotto S."/>
            <person name="Peter M."/>
            <person name="Pfister S."/>
            <person name="Riley R."/>
            <person name="Sitrit Y."/>
            <person name="Stielow J.B."/>
            <person name="Szollosi G."/>
            <person name="Zifcakova L."/>
            <person name="Stursova M."/>
            <person name="Spatafora J.W."/>
            <person name="Tedersoo L."/>
            <person name="Vaario L.M."/>
            <person name="Yamada A."/>
            <person name="Yan M."/>
            <person name="Wang P."/>
            <person name="Xu J."/>
            <person name="Bruns T."/>
            <person name="Baldrian P."/>
            <person name="Vilgalys R."/>
            <person name="Dunand C."/>
            <person name="Henrissat B."/>
            <person name="Grigoriev I.V."/>
            <person name="Hibbett D."/>
            <person name="Nagy L.G."/>
            <person name="Martin F.M."/>
        </authorList>
    </citation>
    <scope>NUCLEOTIDE SEQUENCE</scope>
    <source>
        <strain evidence="21">UH-Tt-Lm1</strain>
    </source>
</reference>
<evidence type="ECO:0000256" key="16">
    <source>
        <dbReference type="ARBA" id="ARBA00023128"/>
    </source>
</evidence>
<dbReference type="GO" id="GO:0004174">
    <property type="term" value="F:electron-transferring-flavoprotein dehydrogenase activity"/>
    <property type="evidence" value="ECO:0007669"/>
    <property type="project" value="UniProtKB-UniRule"/>
</dbReference>
<evidence type="ECO:0000259" key="20">
    <source>
        <dbReference type="PROSITE" id="PS51379"/>
    </source>
</evidence>
<evidence type="ECO:0000256" key="19">
    <source>
        <dbReference type="RuleBase" id="RU366068"/>
    </source>
</evidence>
<keyword evidence="22" id="KW-1185">Reference proteome</keyword>
<name>A0A9P6HB71_9AGAM</name>
<dbReference type="Pfam" id="PF13450">
    <property type="entry name" value="NAD_binding_8"/>
    <property type="match status" value="1"/>
</dbReference>
<comment type="catalytic activity">
    <reaction evidence="18 19">
        <text>a ubiquinone + reduced [electron-transfer flavoprotein] = a ubiquinol + oxidized [electron-transfer flavoprotein] + H(+)</text>
        <dbReference type="Rhea" id="RHEA:24052"/>
        <dbReference type="Rhea" id="RHEA-COMP:9565"/>
        <dbReference type="Rhea" id="RHEA-COMP:9566"/>
        <dbReference type="Rhea" id="RHEA-COMP:10685"/>
        <dbReference type="Rhea" id="RHEA-COMP:10686"/>
        <dbReference type="ChEBI" id="CHEBI:15378"/>
        <dbReference type="ChEBI" id="CHEBI:16389"/>
        <dbReference type="ChEBI" id="CHEBI:17976"/>
        <dbReference type="ChEBI" id="CHEBI:57692"/>
        <dbReference type="ChEBI" id="CHEBI:58307"/>
        <dbReference type="EC" id="1.5.5.1"/>
    </reaction>
</comment>
<evidence type="ECO:0000256" key="17">
    <source>
        <dbReference type="ARBA" id="ARBA00023136"/>
    </source>
</evidence>
<keyword evidence="9 19" id="KW-0274">FAD</keyword>
<evidence type="ECO:0000256" key="8">
    <source>
        <dbReference type="ARBA" id="ARBA00022792"/>
    </source>
</evidence>
<accession>A0A9P6HB71</accession>